<gene>
    <name evidence="3" type="ORF">ACFSCW_12175</name>
</gene>
<dbReference type="InterPro" id="IPR000073">
    <property type="entry name" value="AB_hydrolase_1"/>
</dbReference>
<evidence type="ECO:0000313" key="4">
    <source>
        <dbReference type="Proteomes" id="UP001597115"/>
    </source>
</evidence>
<feature type="chain" id="PRO_5046087029" evidence="1">
    <location>
        <begin position="28"/>
        <end position="255"/>
    </location>
</feature>
<dbReference type="InterPro" id="IPR029058">
    <property type="entry name" value="AB_hydrolase_fold"/>
</dbReference>
<dbReference type="Gene3D" id="3.40.50.1820">
    <property type="entry name" value="alpha/beta hydrolase"/>
    <property type="match status" value="1"/>
</dbReference>
<accession>A0ABW4I545</accession>
<proteinExistence type="predicted"/>
<dbReference type="GO" id="GO:0016787">
    <property type="term" value="F:hydrolase activity"/>
    <property type="evidence" value="ECO:0007669"/>
    <property type="project" value="UniProtKB-KW"/>
</dbReference>
<evidence type="ECO:0000259" key="2">
    <source>
        <dbReference type="Pfam" id="PF12697"/>
    </source>
</evidence>
<evidence type="ECO:0000256" key="1">
    <source>
        <dbReference type="SAM" id="SignalP"/>
    </source>
</evidence>
<dbReference type="RefSeq" id="WP_380889545.1">
    <property type="nucleotide sequence ID" value="NZ_JBHUDY010000001.1"/>
</dbReference>
<dbReference type="PANTHER" id="PTHR37017:SF11">
    <property type="entry name" value="ESTERASE_LIPASE_THIOESTERASE DOMAIN-CONTAINING PROTEIN"/>
    <property type="match status" value="1"/>
</dbReference>
<name>A0ABW4I545_9SPHN</name>
<feature type="signal peptide" evidence="1">
    <location>
        <begin position="1"/>
        <end position="27"/>
    </location>
</feature>
<dbReference type="Proteomes" id="UP001597115">
    <property type="component" value="Unassembled WGS sequence"/>
</dbReference>
<keyword evidence="1" id="KW-0732">Signal</keyword>
<evidence type="ECO:0000313" key="3">
    <source>
        <dbReference type="EMBL" id="MFD1612558.1"/>
    </source>
</evidence>
<keyword evidence="3" id="KW-0378">Hydrolase</keyword>
<feature type="domain" description="AB hydrolase-1" evidence="2">
    <location>
        <begin position="32"/>
        <end position="244"/>
    </location>
</feature>
<dbReference type="Pfam" id="PF12697">
    <property type="entry name" value="Abhydrolase_6"/>
    <property type="match status" value="1"/>
</dbReference>
<dbReference type="InterPro" id="IPR052897">
    <property type="entry name" value="Sec-Metab_Biosynth_Hydrolase"/>
</dbReference>
<sequence length="255" mass="26642">MTGLHSRIGRWLILTAAASAAATSAPAAKPTIVLVHGAFADALGWQKLIPILLRDGYEVTAVEIPLQSLEGDVATTKRVLEAQAGPIVLVGHSYGGAVITGAAAGSPKVKALVYLAAFAPDGGEAVGAFGDKYPADLSKAPKPDSAGFLYIDRSQLHQDFAADVPADDAAIMAATQKPLNASVFTASVPEAAWKTIPSWFVVSKRDHAINPDLERFYAKRMHARTTEVDASHVAFISHPAEIAKVIEEAAAAAAK</sequence>
<dbReference type="SUPFAM" id="SSF53474">
    <property type="entry name" value="alpha/beta-Hydrolases"/>
    <property type="match status" value="1"/>
</dbReference>
<keyword evidence="4" id="KW-1185">Reference proteome</keyword>
<dbReference type="PANTHER" id="PTHR37017">
    <property type="entry name" value="AB HYDROLASE-1 DOMAIN-CONTAINING PROTEIN-RELATED"/>
    <property type="match status" value="1"/>
</dbReference>
<protein>
    <submittedName>
        <fullName evidence="3">Alpha/beta fold hydrolase</fullName>
    </submittedName>
</protein>
<reference evidence="4" key="1">
    <citation type="journal article" date="2019" name="Int. J. Syst. Evol. Microbiol.">
        <title>The Global Catalogue of Microorganisms (GCM) 10K type strain sequencing project: providing services to taxonomists for standard genome sequencing and annotation.</title>
        <authorList>
            <consortium name="The Broad Institute Genomics Platform"/>
            <consortium name="The Broad Institute Genome Sequencing Center for Infectious Disease"/>
            <person name="Wu L."/>
            <person name="Ma J."/>
        </authorList>
    </citation>
    <scope>NUCLEOTIDE SEQUENCE [LARGE SCALE GENOMIC DNA]</scope>
    <source>
        <strain evidence="4">CGMCC 1.16275</strain>
    </source>
</reference>
<dbReference type="EMBL" id="JBHUDY010000001">
    <property type="protein sequence ID" value="MFD1612558.1"/>
    <property type="molecule type" value="Genomic_DNA"/>
</dbReference>
<organism evidence="3 4">
    <name type="scientific">Sphingomonas tabacisoli</name>
    <dbReference type="NCBI Taxonomy" id="2249466"/>
    <lineage>
        <taxon>Bacteria</taxon>
        <taxon>Pseudomonadati</taxon>
        <taxon>Pseudomonadota</taxon>
        <taxon>Alphaproteobacteria</taxon>
        <taxon>Sphingomonadales</taxon>
        <taxon>Sphingomonadaceae</taxon>
        <taxon>Sphingomonas</taxon>
    </lineage>
</organism>
<comment type="caution">
    <text evidence="3">The sequence shown here is derived from an EMBL/GenBank/DDBJ whole genome shotgun (WGS) entry which is preliminary data.</text>
</comment>